<feature type="region of interest" description="Disordered" evidence="1">
    <location>
        <begin position="1335"/>
        <end position="1372"/>
    </location>
</feature>
<feature type="compositionally biased region" description="Low complexity" evidence="1">
    <location>
        <begin position="2114"/>
        <end position="2161"/>
    </location>
</feature>
<feature type="compositionally biased region" description="Low complexity" evidence="1">
    <location>
        <begin position="63"/>
        <end position="77"/>
    </location>
</feature>
<feature type="compositionally biased region" description="Polar residues" evidence="1">
    <location>
        <begin position="495"/>
        <end position="508"/>
    </location>
</feature>
<organism evidence="3 4">
    <name type="scientific">Wallemia ichthyophaga</name>
    <dbReference type="NCBI Taxonomy" id="245174"/>
    <lineage>
        <taxon>Eukaryota</taxon>
        <taxon>Fungi</taxon>
        <taxon>Dikarya</taxon>
        <taxon>Basidiomycota</taxon>
        <taxon>Wallemiomycotina</taxon>
        <taxon>Wallemiomycetes</taxon>
        <taxon>Wallemiales</taxon>
        <taxon>Wallemiaceae</taxon>
        <taxon>Wallemia</taxon>
    </lineage>
</organism>
<feature type="domain" description="PH" evidence="2">
    <location>
        <begin position="317"/>
        <end position="445"/>
    </location>
</feature>
<feature type="compositionally biased region" description="Basic and acidic residues" evidence="1">
    <location>
        <begin position="2836"/>
        <end position="2857"/>
    </location>
</feature>
<feature type="compositionally biased region" description="Basic and acidic residues" evidence="1">
    <location>
        <begin position="1207"/>
        <end position="1218"/>
    </location>
</feature>
<evidence type="ECO:0000256" key="1">
    <source>
        <dbReference type="SAM" id="MobiDB-lite"/>
    </source>
</evidence>
<comment type="caution">
    <text evidence="3">The sequence shown here is derived from an EMBL/GenBank/DDBJ whole genome shotgun (WGS) entry which is preliminary data.</text>
</comment>
<feature type="region of interest" description="Disordered" evidence="1">
    <location>
        <begin position="1401"/>
        <end position="1426"/>
    </location>
</feature>
<name>A0A4T0I3M4_WALIC</name>
<feature type="compositionally biased region" description="Low complexity" evidence="1">
    <location>
        <begin position="121"/>
        <end position="146"/>
    </location>
</feature>
<feature type="region of interest" description="Disordered" evidence="1">
    <location>
        <begin position="21"/>
        <end position="307"/>
    </location>
</feature>
<feature type="region of interest" description="Disordered" evidence="1">
    <location>
        <begin position="2814"/>
        <end position="2858"/>
    </location>
</feature>
<feature type="compositionally biased region" description="Polar residues" evidence="1">
    <location>
        <begin position="885"/>
        <end position="901"/>
    </location>
</feature>
<proteinExistence type="predicted"/>
<feature type="region of interest" description="Disordered" evidence="1">
    <location>
        <begin position="2887"/>
        <end position="2916"/>
    </location>
</feature>
<feature type="compositionally biased region" description="Basic and acidic residues" evidence="1">
    <location>
        <begin position="3079"/>
        <end position="3089"/>
    </location>
</feature>
<feature type="compositionally biased region" description="Polar residues" evidence="1">
    <location>
        <begin position="2205"/>
        <end position="2215"/>
    </location>
</feature>
<gene>
    <name evidence="3" type="ORF">E3P90_02988</name>
</gene>
<feature type="compositionally biased region" description="Basic and acidic residues" evidence="1">
    <location>
        <begin position="711"/>
        <end position="736"/>
    </location>
</feature>
<feature type="region of interest" description="Disordered" evidence="1">
    <location>
        <begin position="3054"/>
        <end position="3117"/>
    </location>
</feature>
<feature type="compositionally biased region" description="Polar residues" evidence="1">
    <location>
        <begin position="917"/>
        <end position="927"/>
    </location>
</feature>
<feature type="compositionally biased region" description="Basic and acidic residues" evidence="1">
    <location>
        <begin position="1484"/>
        <end position="1502"/>
    </location>
</feature>
<feature type="region of interest" description="Disordered" evidence="1">
    <location>
        <begin position="577"/>
        <end position="1046"/>
    </location>
</feature>
<evidence type="ECO:0000259" key="2">
    <source>
        <dbReference type="SMART" id="SM00233"/>
    </source>
</evidence>
<feature type="compositionally biased region" description="Low complexity" evidence="1">
    <location>
        <begin position="995"/>
        <end position="1007"/>
    </location>
</feature>
<feature type="compositionally biased region" description="Basic residues" evidence="1">
    <location>
        <begin position="535"/>
        <end position="548"/>
    </location>
</feature>
<feature type="compositionally biased region" description="Polar residues" evidence="1">
    <location>
        <begin position="770"/>
        <end position="801"/>
    </location>
</feature>
<feature type="compositionally biased region" description="Polar residues" evidence="1">
    <location>
        <begin position="737"/>
        <end position="753"/>
    </location>
</feature>
<reference evidence="3 4" key="1">
    <citation type="submission" date="2019-03" db="EMBL/GenBank/DDBJ databases">
        <title>Sequencing 23 genomes of Wallemia ichthyophaga.</title>
        <authorList>
            <person name="Gostincar C."/>
        </authorList>
    </citation>
    <scope>NUCLEOTIDE SEQUENCE [LARGE SCALE GENOMIC DNA]</scope>
    <source>
        <strain evidence="3 4">EXF-8621</strain>
    </source>
</reference>
<feature type="compositionally biased region" description="Low complexity" evidence="1">
    <location>
        <begin position="804"/>
        <end position="818"/>
    </location>
</feature>
<feature type="compositionally biased region" description="Basic and acidic residues" evidence="1">
    <location>
        <begin position="2887"/>
        <end position="2915"/>
    </location>
</feature>
<dbReference type="EMBL" id="SPOF01000034">
    <property type="protein sequence ID" value="TIB10034.1"/>
    <property type="molecule type" value="Genomic_DNA"/>
</dbReference>
<evidence type="ECO:0000313" key="4">
    <source>
        <dbReference type="Proteomes" id="UP000306954"/>
    </source>
</evidence>
<feature type="compositionally biased region" description="Polar residues" evidence="1">
    <location>
        <begin position="104"/>
        <end position="120"/>
    </location>
</feature>
<evidence type="ECO:0000313" key="3">
    <source>
        <dbReference type="EMBL" id="TIB10034.1"/>
    </source>
</evidence>
<feature type="region of interest" description="Disordered" evidence="1">
    <location>
        <begin position="1459"/>
        <end position="1515"/>
    </location>
</feature>
<dbReference type="Proteomes" id="UP000306954">
    <property type="component" value="Unassembled WGS sequence"/>
</dbReference>
<feature type="region of interest" description="Disordered" evidence="1">
    <location>
        <begin position="463"/>
        <end position="563"/>
    </location>
</feature>
<feature type="compositionally biased region" description="Low complexity" evidence="1">
    <location>
        <begin position="2004"/>
        <end position="2021"/>
    </location>
</feature>
<protein>
    <recommendedName>
        <fullName evidence="2">PH domain-containing protein</fullName>
    </recommendedName>
</protein>
<feature type="compositionally biased region" description="Low complexity" evidence="1">
    <location>
        <begin position="943"/>
        <end position="988"/>
    </location>
</feature>
<feature type="compositionally biased region" description="Low complexity" evidence="1">
    <location>
        <begin position="637"/>
        <end position="649"/>
    </location>
</feature>
<feature type="compositionally biased region" description="Low complexity" evidence="1">
    <location>
        <begin position="166"/>
        <end position="186"/>
    </location>
</feature>
<feature type="compositionally biased region" description="Basic residues" evidence="1">
    <location>
        <begin position="2442"/>
        <end position="2452"/>
    </location>
</feature>
<feature type="compositionally biased region" description="Basic and acidic residues" evidence="1">
    <location>
        <begin position="195"/>
        <end position="218"/>
    </location>
</feature>
<feature type="compositionally biased region" description="Pro residues" evidence="1">
    <location>
        <begin position="3106"/>
        <end position="3117"/>
    </location>
</feature>
<accession>A0A4T0I3M4</accession>
<dbReference type="SMART" id="SM00233">
    <property type="entry name" value="PH"/>
    <property type="match status" value="1"/>
</dbReference>
<feature type="compositionally biased region" description="Polar residues" evidence="1">
    <location>
        <begin position="276"/>
        <end position="306"/>
    </location>
</feature>
<feature type="compositionally biased region" description="Basic residues" evidence="1">
    <location>
        <begin position="608"/>
        <end position="619"/>
    </location>
</feature>
<feature type="region of interest" description="Disordered" evidence="1">
    <location>
        <begin position="1187"/>
        <end position="1218"/>
    </location>
</feature>
<feature type="compositionally biased region" description="Polar residues" evidence="1">
    <location>
        <begin position="1188"/>
        <end position="1202"/>
    </location>
</feature>
<feature type="compositionally biased region" description="Low complexity" evidence="1">
    <location>
        <begin position="463"/>
        <end position="488"/>
    </location>
</feature>
<sequence>MSVDQDEDLRPEEAAVLEQLELMSSQSSQPYVPHVLSVIGEESEPATTSSQSNSHSHSHSHSRTGAGSNRSRASSANDDLPRFTPDIKSIDDAETLSSPSPSSRDGNSQPPSSSQHIPTISSASRSASVRSSGQPSSIPSIPSQYSARLDTPAFSDSPFIAFDQQSSHSRSNSASNSANSEISSRAGNLIAFFESGKEKEEQKPEQKSEQKSEQRPEHSTSPPISKVIQTKRPINLNRNKDDNKPRPRKQTQIQPSLPSLPSPTHHESLTDGWETLISSSTPTDFSTPLSSHKTPMTSQRPTSPIDLSSFDDITEQIARAGTLWYLHVHDGTPYRWVRARAALLPTTLKLSFLPSPDFSSFRLQRQIVTLDLNHCSEVRSVASPSNPASHKLDLGLVAAREQGGLEGVLNPFVLVYQDGWERLATDSARERVQWVGAFWDVIRPIQTPQTRMLVRAPSIASTSASSATSATSRNSPLLPGQTTLTGTPIVRRPVSPSNSNAGSVSAFNVRSEDFGAPEPTASDSEQQSNSSIQKSRSRSRSSTSKKKRESLDDSSIGLVAGTSTSDTVRGLGILSDTWDSRDTRDTRDGSANDSEADDIIFPPSVSVRAHRRGGRRKMSGRSSDDSASGSGGGSGGSSSSSTSTILSASKKSDAKSIGASTERMLRSPKLGQLAEDADEEDVETQSVSASGLGSGSGLDSKTKSANSVPQKVEKVEELEKEKENELVETEIERKNQDTPSPQQPETATTPKSNHSGKSRSHSRTHSATSIQNTPEMGAQSTHDTYHTQDPQDTQAQNTTDLMRSLPSSYPSQSQQPSQVDTRETAENGASTNELLRSLSRKSSNPSTVKRAESLSTSHKSLAQLVDALGDSSEDQELKDALTELISKSKSGTPEQNSTPTERSLPLSRRSGMKKVVSNASSNRSSKFQSKDKTMSTEYHTAQTNSPSSNTPVVTSTATQAPPTTQPSPHTSSSPSASAHIPTNTTEPNTTERKTPSVSSSKKSSTKPSRSRSQKSSFKARSDVPPPEQSAGVDAASESGEFEDEEDDFDMDLLAPSRTASPESVWPPSRVSSLVSRKAPTTVSTVSRSSTIDSKFLAPTIISESSEGTSIPLDRSSDAKTITQDMVHGELDKNFLTSELQKLFNALLARESGRTNNTDDILNAIQKELGGLADAIRVLPFRRRGSGDISVTTEGKLTDNQSVPDLPSEPKPESFDNRSGDLLRDVRKKSSMSYIPPPPVHDDKPIHDLENKVNGLIDVCRDALDSTGSDKRIRDANEERNNAHMLRLENLVRNLIRHFTKGGASSISSWPDMMSEHPFDDDGEELSADLDAELDDGASSSTVTQKPAVEQVQPSVDDMYPHDSISMRDLMGPLPTPPIYASHEYSEPEVPHLSRAERDFTSRRRWARSESPPAKSLSSVSTETADEEYDDVMYPDVYDPEPGPPLEQGYLEELPRETLQKPVPDPVPERQPTPRIQVNEGGYPRTEKESNTHDFKPPLERLNRPPPIRPNGMAMPMPGRPPMMRGPHMAMPMPYNVRGGFRPPPNFNGFVRPAANNLRGFHPPMLPPQMGGAPYRPPLMRPAGMGAGPMHGAGPMPMNGSAPMRNNPTFRPSPMMDGMRGGSFARPMQMPPPGVPPGGMGIPLRFGSDFHPGFNETLYNTRRAGWNTEEILRHQMDADRYLGALNNWLEREVSAKINEWGPVQRQIKEMEVVLRDVRDSVNSSRGIPPGDSRGLAPSTAADPHTMPGPSGASRGITPTNGQEPHSMGDPSGGSRGMPDPSGESRGMPDPSGGSRGMGDPSNAGEEDPDLADIVPHFGDEKATHPADTMRGMHKNEATGSQLPSEHGQHDQGASLPDEGGPRSVDGKPQGMNPEGEGAVLPDEGDARSMGGKPEGEVGAVLPDDGAVRSTGGRPEGKENSGEKGPPFAALRSNKPFSEEIPGLNKLLGKGKGRGSPQKPPASHGVGSHAGTQAGSPPPGEATLGADTNEYPPQEQAPTHADSNVPPSHAPSHAAPSYAGSPYRQDGELGGAPPSDRNLGSGPADPGSQAPDGIAPSHSASNVGPNHGAPSHVPSPVGQGVELEDGPGSGIPQDRKVGFSSAPTELGSNAPPPGKPAGKAPGSSKGGSRSVKGGSNAPQSGKGSSNAPGSAAPPSTVPPSTAANDASVGSDVPQPGKAASEAPPQSDRGIAPQAETPADPPFVGDASQPNSSQSPTGNHAGEAGTLGDAPQNPDAQPQNAAGNEITRLPTPGGDQQHDVPLSLQPGVSPVFGSPARSNADGIAPFAGGKGGKGSKGKKGKKDSSGGGEARSMGNVGSEPDVAPPAPPAEQEAAAGGNLVGDSNSNGKGPSPAGSTRALGDAPQESGNVKFAEPGSKGPSPGDTAGALGVAPQDSANDSFPPMFGSPAHDNVLGDVSQAPGDESVPPAAETPGADGAAPIAGGKGGKKGKGKKGKKDSAGDGEVRSMGNIGSEPDAAVPSDQAQDKITAEYPDANVKDPSPAGSTRALGDASQAPEDANFPPMLGSPAHDNVLSDAPQAPGGDSIPPVSETPASDGAAPVAGGKGGKGSKGKKGKKGDEVNSIGKVGTEPDAEAPAEQEATANEIPPGFSDANGKSPLPASTTRALSDAPQAPGDNHVHPVLGSPAKDNAFSDAPQASGDDSAPPVADIPAADGSAPVSGGNGGKGGKGSKGKKGKKDSSGDGETMSMGNVGTEPGSEDPVDKVQDVAAGGDPSTFGDSSQAPDEAAAFEPGTKGPSPAGTTRALSDVPQTPGPASADPNSTDLPEAAQKVENVLNDATNGQHRRDPGIDSILDILSKAFPGEPSKEAAKEAPATGMSDAERGALEDKANTASKERDDAHSVGIFQREPFFLLTISQKLNEMLAVERALSEERNKNAEKEKAELQQKVKDAEAERSKLESQLGDVNKMRNEHHKLIADSLKQLTSFTTAEADRLKQASSKPTLQDIRDMIEHQNDENSKLLKVVASDIILHNTSQHRSTVGSVEKSNATAMKGNIDTAVDEFKKQLLPEVRGLVKEIGDLREQKRGLQHEISELFAIKSKQGNGAPPPPKVDYNPRAPPAKENNKKDDKPKDPAQPPPPAWLSWQPPVNFAPPPLPSQPR</sequence>
<feature type="compositionally biased region" description="Basic residues" evidence="1">
    <location>
        <begin position="754"/>
        <end position="764"/>
    </location>
</feature>
<feature type="compositionally biased region" description="Basic and acidic residues" evidence="1">
    <location>
        <begin position="578"/>
        <end position="590"/>
    </location>
</feature>
<feature type="compositionally biased region" description="Polar residues" evidence="1">
    <location>
        <begin position="827"/>
        <end position="860"/>
    </location>
</feature>
<feature type="region of interest" description="Disordered" evidence="1">
    <location>
        <begin position="1717"/>
        <end position="2785"/>
    </location>
</feature>
<dbReference type="InterPro" id="IPR001849">
    <property type="entry name" value="PH_domain"/>
</dbReference>